<comment type="caution">
    <text evidence="1">The sequence shown here is derived from an EMBL/GenBank/DDBJ whole genome shotgun (WGS) entry which is preliminary data.</text>
</comment>
<sequence>MVLYYTLGVETQKKYDGINPWRDNKCINNSWLREVYLFVQYNWTTYMVEQQCGMICYAALISTDNSMVPPEFQTQLNFNKMKYSNNEMYAPAFSNRVQNGFGVTEDVEIVTEIEDIVEEKVSQQIEAETDQLANG</sequence>
<proteinExistence type="predicted"/>
<evidence type="ECO:0000313" key="1">
    <source>
        <dbReference type="EMBL" id="KAJ6640650.1"/>
    </source>
</evidence>
<dbReference type="AlphaFoldDB" id="A0A9Q0S246"/>
<organism evidence="1 2">
    <name type="scientific">Pseudolycoriella hygida</name>
    <dbReference type="NCBI Taxonomy" id="35572"/>
    <lineage>
        <taxon>Eukaryota</taxon>
        <taxon>Metazoa</taxon>
        <taxon>Ecdysozoa</taxon>
        <taxon>Arthropoda</taxon>
        <taxon>Hexapoda</taxon>
        <taxon>Insecta</taxon>
        <taxon>Pterygota</taxon>
        <taxon>Neoptera</taxon>
        <taxon>Endopterygota</taxon>
        <taxon>Diptera</taxon>
        <taxon>Nematocera</taxon>
        <taxon>Sciaroidea</taxon>
        <taxon>Sciaridae</taxon>
        <taxon>Pseudolycoriella</taxon>
    </lineage>
</organism>
<keyword evidence="2" id="KW-1185">Reference proteome</keyword>
<dbReference type="Proteomes" id="UP001151699">
    <property type="component" value="Chromosome B"/>
</dbReference>
<gene>
    <name evidence="1" type="ORF">Bhyg_05581</name>
</gene>
<reference evidence="1" key="1">
    <citation type="submission" date="2022-07" db="EMBL/GenBank/DDBJ databases">
        <authorList>
            <person name="Trinca V."/>
            <person name="Uliana J.V.C."/>
            <person name="Torres T.T."/>
            <person name="Ward R.J."/>
            <person name="Monesi N."/>
        </authorList>
    </citation>
    <scope>NUCLEOTIDE SEQUENCE</scope>
    <source>
        <strain evidence="1">HSMRA1968</strain>
        <tissue evidence="1">Whole embryos</tissue>
    </source>
</reference>
<evidence type="ECO:0000313" key="2">
    <source>
        <dbReference type="Proteomes" id="UP001151699"/>
    </source>
</evidence>
<name>A0A9Q0S246_9DIPT</name>
<dbReference type="EMBL" id="WJQU01000002">
    <property type="protein sequence ID" value="KAJ6640650.1"/>
    <property type="molecule type" value="Genomic_DNA"/>
</dbReference>
<protein>
    <submittedName>
        <fullName evidence="1">Uncharacterized protein</fullName>
    </submittedName>
</protein>
<accession>A0A9Q0S246</accession>